<gene>
    <name evidence="2" type="ORF">F2Q69_00045098</name>
</gene>
<proteinExistence type="predicted"/>
<reference evidence="2" key="1">
    <citation type="submission" date="2019-12" db="EMBL/GenBank/DDBJ databases">
        <title>Genome sequencing and annotation of Brassica cretica.</title>
        <authorList>
            <person name="Studholme D.J."/>
            <person name="Sarris P."/>
        </authorList>
    </citation>
    <scope>NUCLEOTIDE SEQUENCE</scope>
    <source>
        <strain evidence="2">PFS-109/04</strain>
        <tissue evidence="2">Leaf</tissue>
    </source>
</reference>
<name>A0A8S9NHP3_BRACR</name>
<dbReference type="EMBL" id="QGKX02001621">
    <property type="protein sequence ID" value="KAF3500523.1"/>
    <property type="molecule type" value="Genomic_DNA"/>
</dbReference>
<organism evidence="2 3">
    <name type="scientific">Brassica cretica</name>
    <name type="common">Mustard</name>
    <dbReference type="NCBI Taxonomy" id="69181"/>
    <lineage>
        <taxon>Eukaryota</taxon>
        <taxon>Viridiplantae</taxon>
        <taxon>Streptophyta</taxon>
        <taxon>Embryophyta</taxon>
        <taxon>Tracheophyta</taxon>
        <taxon>Spermatophyta</taxon>
        <taxon>Magnoliopsida</taxon>
        <taxon>eudicotyledons</taxon>
        <taxon>Gunneridae</taxon>
        <taxon>Pentapetalae</taxon>
        <taxon>rosids</taxon>
        <taxon>malvids</taxon>
        <taxon>Brassicales</taxon>
        <taxon>Brassicaceae</taxon>
        <taxon>Brassiceae</taxon>
        <taxon>Brassica</taxon>
    </lineage>
</organism>
<dbReference type="PANTHER" id="PTHR36739:SF1">
    <property type="entry name" value="D-TAGATOSE-1,6-BISPHOSPHATE ALDOLASE SUBUNIT"/>
    <property type="match status" value="1"/>
</dbReference>
<evidence type="ECO:0000313" key="3">
    <source>
        <dbReference type="Proteomes" id="UP000712600"/>
    </source>
</evidence>
<evidence type="ECO:0000313" key="2">
    <source>
        <dbReference type="EMBL" id="KAF3500523.1"/>
    </source>
</evidence>
<dbReference type="PANTHER" id="PTHR36739">
    <property type="entry name" value="D-TAGATOSE-1,6-BISPHOSPHATE ALDOLASE SUBUNIT"/>
    <property type="match status" value="1"/>
</dbReference>
<evidence type="ECO:0000259" key="1">
    <source>
        <dbReference type="Pfam" id="PF25103"/>
    </source>
</evidence>
<protein>
    <recommendedName>
        <fullName evidence="1">DUF7811 domain-containing protein</fullName>
    </recommendedName>
</protein>
<dbReference type="InterPro" id="IPR056713">
    <property type="entry name" value="DUF7811"/>
</dbReference>
<dbReference type="Proteomes" id="UP000712600">
    <property type="component" value="Unassembled WGS sequence"/>
</dbReference>
<comment type="caution">
    <text evidence="2">The sequence shown here is derived from an EMBL/GenBank/DDBJ whole genome shotgun (WGS) entry which is preliminary data.</text>
</comment>
<feature type="non-terminal residue" evidence="2">
    <location>
        <position position="1"/>
    </location>
</feature>
<accession>A0A8S9NHP3</accession>
<feature type="domain" description="DUF7811" evidence="1">
    <location>
        <begin position="430"/>
        <end position="492"/>
    </location>
</feature>
<dbReference type="Pfam" id="PF25103">
    <property type="entry name" value="DUF7811"/>
    <property type="match status" value="1"/>
</dbReference>
<sequence length="539" mass="60968">MCRSPRISTWNQLSMEFRTNISTEVHVFHRTGKTDRAVYWTVPNASRKELWLEPWPDDRSDRTGACLSHPTSHFKTYSRARIHFGRAGRSDTYLGELEELSELSDNTLELDELSDTSLELNELRNTEDGAGSAAGRNRLFQPKEKFIKSSLWDCFFSNSTSPFLSPFQAHSHQEYQETLLSCLVRLSPSFDPSFAGPVHHIRQRSKSGSIKSSPHISTWNQFSMEFKTNISTEVHVFHRTGQIDRAVYWTVPHASGKELWLEPWPDDRSDRTGACLSRPTSHFKTYSRARIHFGRAGRSNTYLGALEELSELSDTTLELDELSDTSLELNELSNTEDGAGSAAERNRPFQPKEKFIMGLFLFKFDQPFPQSISSPFSSIIPRGSQQISPGRGYIKRQSKFQSKTLFSQKKHGKSKKLPKFQESPTWILPKGLDMGRRLCIYGLCRSVEMLSDVVEDTVLEYGGEVVAAEKESKGGLQEKLTMTVAVPYLWGVVAAEKESKGGLQEKLTMTVAVPYLWGVPPTAERLHRADQIGEGIVDK</sequence>
<dbReference type="AlphaFoldDB" id="A0A8S9NHP3"/>